<evidence type="ECO:0000256" key="5">
    <source>
        <dbReference type="SAM" id="Phobius"/>
    </source>
</evidence>
<dbReference type="InterPro" id="IPR032808">
    <property type="entry name" value="DoxX"/>
</dbReference>
<dbReference type="Pfam" id="PF07681">
    <property type="entry name" value="DoxX"/>
    <property type="match status" value="1"/>
</dbReference>
<comment type="subcellular location">
    <subcellularLocation>
        <location evidence="1">Membrane</location>
        <topology evidence="1">Multi-pass membrane protein</topology>
    </subcellularLocation>
</comment>
<protein>
    <submittedName>
        <fullName evidence="6">DoxX family membrane protein</fullName>
    </submittedName>
</protein>
<dbReference type="Proteomes" id="UP000724686">
    <property type="component" value="Unassembled WGS sequence"/>
</dbReference>
<keyword evidence="2 5" id="KW-0812">Transmembrane</keyword>
<proteinExistence type="predicted"/>
<feature type="transmembrane region" description="Helical" evidence="5">
    <location>
        <begin position="99"/>
        <end position="119"/>
    </location>
</feature>
<gene>
    <name evidence="6" type="ORF">JWG45_01850</name>
</gene>
<evidence type="ECO:0000256" key="1">
    <source>
        <dbReference type="ARBA" id="ARBA00004141"/>
    </source>
</evidence>
<dbReference type="PANTHER" id="PTHR36974">
    <property type="entry name" value="MEMBRANE PROTEIN-RELATED"/>
    <property type="match status" value="1"/>
</dbReference>
<reference evidence="6 7" key="1">
    <citation type="submission" date="2021-02" db="EMBL/GenBank/DDBJ databases">
        <title>Leptospira ainlahdjerensis sp. nov., Leptospira ainazelensis sp. nov., Leptospira abararensis sp. nov. and Leptospira chreensis sp. nov., four new species isolated from water sources in Algeria.</title>
        <authorList>
            <person name="Amara Korba A."/>
            <person name="Kainiu M."/>
            <person name="Vincent A.T."/>
            <person name="Mariet J.-F."/>
            <person name="Veyrier F.J."/>
            <person name="Goarant C."/>
            <person name="Picardeau M."/>
        </authorList>
    </citation>
    <scope>NUCLEOTIDE SEQUENCE [LARGE SCALE GENOMIC DNA]</scope>
    <source>
        <strain evidence="6 7">201903070</strain>
    </source>
</reference>
<organism evidence="6 7">
    <name type="scientific">Leptospira ainlahdjerensis</name>
    <dbReference type="NCBI Taxonomy" id="2810033"/>
    <lineage>
        <taxon>Bacteria</taxon>
        <taxon>Pseudomonadati</taxon>
        <taxon>Spirochaetota</taxon>
        <taxon>Spirochaetia</taxon>
        <taxon>Leptospirales</taxon>
        <taxon>Leptospiraceae</taxon>
        <taxon>Leptospira</taxon>
    </lineage>
</organism>
<comment type="caution">
    <text evidence="6">The sequence shown here is derived from an EMBL/GenBank/DDBJ whole genome shotgun (WGS) entry which is preliminary data.</text>
</comment>
<sequence>MGDFMKKILLFAMAVFYVFAGLNHFLNPPFYLRMIPPYLPYHSLLNYVSGIAEIVLGLALFLQPLRRLASFGIIALLIAVLPANVYMLQAALSGTDFGVPVWALYARLPFQLVFIFWAWSVKDVE</sequence>
<feature type="transmembrane region" description="Helical" evidence="5">
    <location>
        <begin position="44"/>
        <end position="61"/>
    </location>
</feature>
<evidence type="ECO:0000256" key="3">
    <source>
        <dbReference type="ARBA" id="ARBA00022989"/>
    </source>
</evidence>
<dbReference type="PANTHER" id="PTHR36974:SF1">
    <property type="entry name" value="DOXX FAMILY MEMBRANE PROTEIN"/>
    <property type="match status" value="1"/>
</dbReference>
<feature type="transmembrane region" description="Helical" evidence="5">
    <location>
        <begin position="68"/>
        <end position="87"/>
    </location>
</feature>
<evidence type="ECO:0000313" key="7">
    <source>
        <dbReference type="Proteomes" id="UP000724686"/>
    </source>
</evidence>
<evidence type="ECO:0000313" key="6">
    <source>
        <dbReference type="EMBL" id="MBM9575886.1"/>
    </source>
</evidence>
<dbReference type="EMBL" id="JAFFPU010000006">
    <property type="protein sequence ID" value="MBM9575886.1"/>
    <property type="molecule type" value="Genomic_DNA"/>
</dbReference>
<evidence type="ECO:0000256" key="2">
    <source>
        <dbReference type="ARBA" id="ARBA00022692"/>
    </source>
</evidence>
<accession>A0ABS2U690</accession>
<keyword evidence="4 5" id="KW-0472">Membrane</keyword>
<keyword evidence="3 5" id="KW-1133">Transmembrane helix</keyword>
<name>A0ABS2U690_9LEPT</name>
<evidence type="ECO:0000256" key="4">
    <source>
        <dbReference type="ARBA" id="ARBA00023136"/>
    </source>
</evidence>
<keyword evidence="7" id="KW-1185">Reference proteome</keyword>